<feature type="region of interest" description="Disordered" evidence="1">
    <location>
        <begin position="106"/>
        <end position="129"/>
    </location>
</feature>
<feature type="region of interest" description="Disordered" evidence="1">
    <location>
        <begin position="361"/>
        <end position="400"/>
    </location>
</feature>
<keyword evidence="3" id="KW-1185">Reference proteome</keyword>
<dbReference type="EMBL" id="FO082273">
    <property type="protein sequence ID" value="CCO17095.1"/>
    <property type="molecule type" value="Genomic_DNA"/>
</dbReference>
<feature type="compositionally biased region" description="Low complexity" evidence="1">
    <location>
        <begin position="361"/>
        <end position="378"/>
    </location>
</feature>
<reference evidence="2 3" key="1">
    <citation type="submission" date="2011-10" db="EMBL/GenBank/DDBJ databases">
        <authorList>
            <person name="Genoscope - CEA"/>
        </authorList>
    </citation>
    <scope>NUCLEOTIDE SEQUENCE [LARGE SCALE GENOMIC DNA]</scope>
    <source>
        <strain evidence="2 3">RCC 1105</strain>
    </source>
</reference>
<feature type="compositionally biased region" description="Basic and acidic residues" evidence="1">
    <location>
        <begin position="386"/>
        <end position="400"/>
    </location>
</feature>
<dbReference type="GeneID" id="19015104"/>
<dbReference type="KEGG" id="bpg:Bathy06g01240"/>
<dbReference type="AlphaFoldDB" id="K8EX99"/>
<dbReference type="RefSeq" id="XP_007512495.1">
    <property type="nucleotide sequence ID" value="XM_007512433.1"/>
</dbReference>
<gene>
    <name evidence="2" type="ORF">Bathy06g01240</name>
</gene>
<evidence type="ECO:0000256" key="1">
    <source>
        <dbReference type="SAM" id="MobiDB-lite"/>
    </source>
</evidence>
<feature type="region of interest" description="Disordered" evidence="1">
    <location>
        <begin position="46"/>
        <end position="65"/>
    </location>
</feature>
<organism evidence="2 3">
    <name type="scientific">Bathycoccus prasinos</name>
    <dbReference type="NCBI Taxonomy" id="41875"/>
    <lineage>
        <taxon>Eukaryota</taxon>
        <taxon>Viridiplantae</taxon>
        <taxon>Chlorophyta</taxon>
        <taxon>Mamiellophyceae</taxon>
        <taxon>Mamiellales</taxon>
        <taxon>Bathycoccaceae</taxon>
        <taxon>Bathycoccus</taxon>
    </lineage>
</organism>
<evidence type="ECO:0000313" key="2">
    <source>
        <dbReference type="EMBL" id="CCO17095.1"/>
    </source>
</evidence>
<sequence length="400" mass="44018">MFVHFPPQQSVFVVPTQNASRRQRGGKGGGFVVAAAAPDSYRFPRCSSARPFRARRRSSSSSSSSSLQNFIGLAATASNDIVRADEEEEDDEALIDLLLSKKKKKGTTKTTTIEERRGGNGGGGDTTSSNEFEKCVDENLMKLTTLFFDRLLTRIEEKMANGDKKEAEELDELAQSALVVVESRATFERASEVGFPETLRDSIAAHEATLKKQLEDGSGGESSKDDNTLETYSIETQVKQRWAALTKAMEETGTENALSQKMMNRERAKSSATELIGRAKLNTEEAKTLFTTAVPPERRIIEFLLEYEPGPERSQLLTDALTPPDEEDLKEMEENEEVEVVSTTPAKLSCALEVYLKEVIDNSSKSSSSNNSSGSDSAVGDDDDEVMRVRALAEEVKERL</sequence>
<accession>K8EX99</accession>
<name>K8EX99_9CHLO</name>
<evidence type="ECO:0000313" key="3">
    <source>
        <dbReference type="Proteomes" id="UP000198341"/>
    </source>
</evidence>
<proteinExistence type="predicted"/>
<dbReference type="STRING" id="41875.K8EX99"/>
<dbReference type="Proteomes" id="UP000198341">
    <property type="component" value="Chromosome 6"/>
</dbReference>
<protein>
    <submittedName>
        <fullName evidence="2">Uncharacterized protein</fullName>
    </submittedName>
</protein>